<dbReference type="PANTHER" id="PTHR47691:SF3">
    <property type="entry name" value="HTH-TYPE TRANSCRIPTIONAL REGULATOR RV0890C-RELATED"/>
    <property type="match status" value="1"/>
</dbReference>
<dbReference type="PANTHER" id="PTHR47691">
    <property type="entry name" value="REGULATOR-RELATED"/>
    <property type="match status" value="1"/>
</dbReference>
<evidence type="ECO:0000313" key="4">
    <source>
        <dbReference type="EMBL" id="TDG10215.1"/>
    </source>
</evidence>
<dbReference type="PROSITE" id="PS51755">
    <property type="entry name" value="OMPR_PHOB"/>
    <property type="match status" value="1"/>
</dbReference>
<dbReference type="InterPro" id="IPR001867">
    <property type="entry name" value="OmpR/PhoB-type_DNA-bd"/>
</dbReference>
<dbReference type="GO" id="GO:0006355">
    <property type="term" value="P:regulation of DNA-templated transcription"/>
    <property type="evidence" value="ECO:0007669"/>
    <property type="project" value="InterPro"/>
</dbReference>
<evidence type="ECO:0000256" key="2">
    <source>
        <dbReference type="PROSITE-ProRule" id="PRU01091"/>
    </source>
</evidence>
<dbReference type="SMART" id="SM00862">
    <property type="entry name" value="Trans_reg_C"/>
    <property type="match status" value="1"/>
</dbReference>
<organism evidence="4 5">
    <name type="scientific">Paraburkholderia guartelaensis</name>
    <dbReference type="NCBI Taxonomy" id="2546446"/>
    <lineage>
        <taxon>Bacteria</taxon>
        <taxon>Pseudomonadati</taxon>
        <taxon>Pseudomonadota</taxon>
        <taxon>Betaproteobacteria</taxon>
        <taxon>Burkholderiales</taxon>
        <taxon>Burkholderiaceae</taxon>
        <taxon>Paraburkholderia</taxon>
    </lineage>
</organism>
<dbReference type="SUPFAM" id="SSF52540">
    <property type="entry name" value="P-loop containing nucleoside triphosphate hydrolases"/>
    <property type="match status" value="1"/>
</dbReference>
<dbReference type="OrthoDB" id="9811542at2"/>
<sequence length="532" mass="57571">MSKVVPMCQAEEAAGAPSEWSASGVQHAFDILTIDGETRGLSLAKANPRHEASRENAVFDSVFEFGRFTFMPARRLLLDGESRVRIGSRALELLAVLVERAGEVVTRHELMARAWPRSVVDEGNLKVQIAALRKALGETSRGERYLATVVGQGYRFVAPVRSRTPLAENARHRDRPAAAHNVPAGLMRLVGRTADTVAILARLPCTRIMTVTGAGGVGKTSVALAVARTIVETSQYDVWCVDLSALSDPRCVSCAIATTVGLNTRSGGIASALATYFCSRSRPQWLVLDNCEHVVEAASAIAECLLSAVPRMRILATSREPLRATGENVYKLAPLGTPAATAGLSAREALRYPAIQLFAERAAARCSDFALCDDNAPVVAEICRRLDGIPLAIGLAAARLDAFCIRELLAQLDDRFTAPGSGQRTGAPRHRSLLATLDWSYQLLNEVERLVLRRLGVFADAFCLDSAMTIAADGETRAARIRDALSSLVEKSWVTVEKDGDTVRYRLLETTRHYARRKLAEAGELGLVGRRG</sequence>
<keyword evidence="1 2" id="KW-0238">DNA-binding</keyword>
<accession>A0A4R5LKM5</accession>
<dbReference type="Pfam" id="PF00486">
    <property type="entry name" value="Trans_reg_C"/>
    <property type="match status" value="1"/>
</dbReference>
<dbReference type="GO" id="GO:0003677">
    <property type="term" value="F:DNA binding"/>
    <property type="evidence" value="ECO:0007669"/>
    <property type="project" value="UniProtKB-UniRule"/>
</dbReference>
<dbReference type="Gene3D" id="1.10.10.10">
    <property type="entry name" value="Winged helix-like DNA-binding domain superfamily/Winged helix DNA-binding domain"/>
    <property type="match status" value="1"/>
</dbReference>
<evidence type="ECO:0000313" key="5">
    <source>
        <dbReference type="Proteomes" id="UP000295606"/>
    </source>
</evidence>
<dbReference type="Gene3D" id="3.40.50.300">
    <property type="entry name" value="P-loop containing nucleotide triphosphate hydrolases"/>
    <property type="match status" value="1"/>
</dbReference>
<reference evidence="4 5" key="1">
    <citation type="submission" date="2019-03" db="EMBL/GenBank/DDBJ databases">
        <title>Paraburkholderia sp. isolated from native Mimosa gymnas in Guartela State Park, Brazil.</title>
        <authorList>
            <person name="Paulitsch F."/>
            <person name="Hungria M."/>
            <person name="Delamuta J.R.M."/>
            <person name="Ribeiro R.A."/>
            <person name="Dall'Agnol R."/>
            <person name="Silva J.S.B."/>
        </authorList>
    </citation>
    <scope>NUCLEOTIDE SEQUENCE [LARGE SCALE GENOMIC DNA]</scope>
    <source>
        <strain evidence="4 5">CNPSo 3008</strain>
    </source>
</reference>
<dbReference type="CDD" id="cd00383">
    <property type="entry name" value="trans_reg_C"/>
    <property type="match status" value="1"/>
</dbReference>
<dbReference type="GO" id="GO:0000160">
    <property type="term" value="P:phosphorelay signal transduction system"/>
    <property type="evidence" value="ECO:0007669"/>
    <property type="project" value="InterPro"/>
</dbReference>
<feature type="domain" description="OmpR/PhoB-type" evidence="3">
    <location>
        <begin position="60"/>
        <end position="158"/>
    </location>
</feature>
<dbReference type="InterPro" id="IPR036388">
    <property type="entry name" value="WH-like_DNA-bd_sf"/>
</dbReference>
<proteinExistence type="predicted"/>
<dbReference type="Proteomes" id="UP000295606">
    <property type="component" value="Unassembled WGS sequence"/>
</dbReference>
<feature type="DNA-binding region" description="OmpR/PhoB-type" evidence="2">
    <location>
        <begin position="60"/>
        <end position="158"/>
    </location>
</feature>
<evidence type="ECO:0000259" key="3">
    <source>
        <dbReference type="PROSITE" id="PS51755"/>
    </source>
</evidence>
<protein>
    <submittedName>
        <fullName evidence="4">Transcriptional regulator</fullName>
    </submittedName>
</protein>
<dbReference type="Pfam" id="PF25872">
    <property type="entry name" value="HTH_77"/>
    <property type="match status" value="1"/>
</dbReference>
<dbReference type="EMBL" id="SMOD01000002">
    <property type="protein sequence ID" value="TDG10215.1"/>
    <property type="molecule type" value="Genomic_DNA"/>
</dbReference>
<comment type="caution">
    <text evidence="4">The sequence shown here is derived from an EMBL/GenBank/DDBJ whole genome shotgun (WGS) entry which is preliminary data.</text>
</comment>
<dbReference type="InterPro" id="IPR058852">
    <property type="entry name" value="HTH_77"/>
</dbReference>
<dbReference type="InterPro" id="IPR027417">
    <property type="entry name" value="P-loop_NTPase"/>
</dbReference>
<gene>
    <name evidence="4" type="ORF">E1N52_02330</name>
</gene>
<dbReference type="InterPro" id="IPR016032">
    <property type="entry name" value="Sig_transdc_resp-reg_C-effctor"/>
</dbReference>
<name>A0A4R5LKM5_9BURK</name>
<dbReference type="AlphaFoldDB" id="A0A4R5LKM5"/>
<dbReference type="SUPFAM" id="SSF46894">
    <property type="entry name" value="C-terminal effector domain of the bipartite response regulators"/>
    <property type="match status" value="1"/>
</dbReference>
<evidence type="ECO:0000256" key="1">
    <source>
        <dbReference type="ARBA" id="ARBA00023125"/>
    </source>
</evidence>